<accession>A0AAV5LW02</accession>
<evidence type="ECO:0000313" key="3">
    <source>
        <dbReference type="Proteomes" id="UP001054252"/>
    </source>
</evidence>
<feature type="compositionally biased region" description="Polar residues" evidence="1">
    <location>
        <begin position="120"/>
        <end position="148"/>
    </location>
</feature>
<sequence>MPKPLDWGVTDTDDRCDEDDMERGSEVEAEVEVESTHRQGRDEKQTKSYRKVAMAIGNKFEFKSAEGKMMRCDGSNEQTGKDYIARSIGKNQNLFITNQGETTEVIGYVPDRMSEHLMKSQKQNSNNVQGDSSGPSSPLISKRQTQGEVSKPFCQDCLDEGGDWATNMGLEEGYSLHDSEMERENEGRLSEKVCEQQSCKRDLVRTETSSIENSFWQGFESESGQLKDWMGRREVRSKKQRVKRMRSCSVVYKNSRRVIQPSMEGICNKLKKNRKLEELMSRFCSGDQNQVVNESIADSGNEDEVLQKLNAMEERDKEQYRKAAAKAAGLRALWGSDNFEWVAQPSKDWGPKPFCFFDAWIEFPGFKDMVGEVWESTAVNGWNGYRLKEKLKETKRVLKVWSKDTMSEIDLNIQRNIDSIANIDIKEEDWQRPVLGGIDFKKLSVEEGAMLEEPFNEEEIKKVVWSCESSKAPGPDGFNFKFIKVMWEVLKEDIMGFVNDFHKHATISHGLFEGIEIGYCGMKVSHLQFVDDTILFGKASEKNIWAAKCIIRVFEIVSRLKINFEKSSLMGINVSDEWRTKMATILHCKQGVLPCRYLGVPIRGKCRSIAVWRPIIESFRKKLASWKNKFISLGGRITLLNSVLSSLPVFTMAVHLLPKGKSKTISQMGYWNNESWTWSLCWRRPIFSWEEEQMSELWSLIQSPKPIKDRRDRWEWKHDNGSYSVKSGCYALSRKALKTQTLYFFTTMLHIQCGLNASNGEGLP</sequence>
<dbReference type="PANTHER" id="PTHR33116:SF78">
    <property type="entry name" value="OS12G0587133 PROTEIN"/>
    <property type="match status" value="1"/>
</dbReference>
<feature type="region of interest" description="Disordered" evidence="1">
    <location>
        <begin position="1"/>
        <end position="48"/>
    </location>
</feature>
<dbReference type="PANTHER" id="PTHR33116">
    <property type="entry name" value="REVERSE TRANSCRIPTASE ZINC-BINDING DOMAIN-CONTAINING PROTEIN-RELATED-RELATED"/>
    <property type="match status" value="1"/>
</dbReference>
<dbReference type="AlphaFoldDB" id="A0AAV5LW02"/>
<dbReference type="EMBL" id="BPVZ01000151">
    <property type="protein sequence ID" value="GKV41635.1"/>
    <property type="molecule type" value="Genomic_DNA"/>
</dbReference>
<reference evidence="2 3" key="1">
    <citation type="journal article" date="2021" name="Commun. Biol.">
        <title>The genome of Shorea leprosula (Dipterocarpaceae) highlights the ecological relevance of drought in aseasonal tropical rainforests.</title>
        <authorList>
            <person name="Ng K.K.S."/>
            <person name="Kobayashi M.J."/>
            <person name="Fawcett J.A."/>
            <person name="Hatakeyama M."/>
            <person name="Paape T."/>
            <person name="Ng C.H."/>
            <person name="Ang C.C."/>
            <person name="Tnah L.H."/>
            <person name="Lee C.T."/>
            <person name="Nishiyama T."/>
            <person name="Sese J."/>
            <person name="O'Brien M.J."/>
            <person name="Copetti D."/>
            <person name="Mohd Noor M.I."/>
            <person name="Ong R.C."/>
            <person name="Putra M."/>
            <person name="Sireger I.Z."/>
            <person name="Indrioko S."/>
            <person name="Kosugi Y."/>
            <person name="Izuno A."/>
            <person name="Isagi Y."/>
            <person name="Lee S.L."/>
            <person name="Shimizu K.K."/>
        </authorList>
    </citation>
    <scope>NUCLEOTIDE SEQUENCE [LARGE SCALE GENOMIC DNA]</scope>
    <source>
        <strain evidence="2">214</strain>
    </source>
</reference>
<feature type="region of interest" description="Disordered" evidence="1">
    <location>
        <begin position="117"/>
        <end position="148"/>
    </location>
</feature>
<feature type="compositionally biased region" description="Acidic residues" evidence="1">
    <location>
        <begin position="14"/>
        <end position="33"/>
    </location>
</feature>
<keyword evidence="3" id="KW-1185">Reference proteome</keyword>
<name>A0AAV5LW02_9ROSI</name>
<comment type="caution">
    <text evidence="2">The sequence shown here is derived from an EMBL/GenBank/DDBJ whole genome shotgun (WGS) entry which is preliminary data.</text>
</comment>
<protein>
    <submittedName>
        <fullName evidence="2">Uncharacterized protein</fullName>
    </submittedName>
</protein>
<proteinExistence type="predicted"/>
<evidence type="ECO:0000256" key="1">
    <source>
        <dbReference type="SAM" id="MobiDB-lite"/>
    </source>
</evidence>
<feature type="compositionally biased region" description="Basic and acidic residues" evidence="1">
    <location>
        <begin position="34"/>
        <end position="46"/>
    </location>
</feature>
<evidence type="ECO:0000313" key="2">
    <source>
        <dbReference type="EMBL" id="GKV41635.1"/>
    </source>
</evidence>
<organism evidence="2 3">
    <name type="scientific">Rubroshorea leprosula</name>
    <dbReference type="NCBI Taxonomy" id="152421"/>
    <lineage>
        <taxon>Eukaryota</taxon>
        <taxon>Viridiplantae</taxon>
        <taxon>Streptophyta</taxon>
        <taxon>Embryophyta</taxon>
        <taxon>Tracheophyta</taxon>
        <taxon>Spermatophyta</taxon>
        <taxon>Magnoliopsida</taxon>
        <taxon>eudicotyledons</taxon>
        <taxon>Gunneridae</taxon>
        <taxon>Pentapetalae</taxon>
        <taxon>rosids</taxon>
        <taxon>malvids</taxon>
        <taxon>Malvales</taxon>
        <taxon>Dipterocarpaceae</taxon>
        <taxon>Rubroshorea</taxon>
    </lineage>
</organism>
<dbReference type="Proteomes" id="UP001054252">
    <property type="component" value="Unassembled WGS sequence"/>
</dbReference>
<gene>
    <name evidence="2" type="ORF">SLEP1_g49141</name>
</gene>